<dbReference type="Proteomes" id="UP000577891">
    <property type="component" value="Unassembled WGS sequence"/>
</dbReference>
<accession>A0A7W4J180</accession>
<dbReference type="Gene3D" id="1.10.260.40">
    <property type="entry name" value="lambda repressor-like DNA-binding domains"/>
    <property type="match status" value="1"/>
</dbReference>
<reference evidence="1 2" key="1">
    <citation type="submission" date="2020-04" db="EMBL/GenBank/DDBJ databases">
        <title>Description of novel Gluconacetobacter.</title>
        <authorList>
            <person name="Sombolestani A."/>
        </authorList>
    </citation>
    <scope>NUCLEOTIDE SEQUENCE [LARGE SCALE GENOMIC DNA]</scope>
    <source>
        <strain evidence="1 2">LMG 27724</strain>
    </source>
</reference>
<dbReference type="SUPFAM" id="SSF47413">
    <property type="entry name" value="lambda repressor-like DNA-binding domains"/>
    <property type="match status" value="1"/>
</dbReference>
<gene>
    <name evidence="1" type="ORF">HLH35_12095</name>
</gene>
<evidence type="ECO:0000313" key="1">
    <source>
        <dbReference type="EMBL" id="MBB2172850.1"/>
    </source>
</evidence>
<protein>
    <submittedName>
        <fullName evidence="1">Uncharacterized protein</fullName>
    </submittedName>
</protein>
<dbReference type="GO" id="GO:0003677">
    <property type="term" value="F:DNA binding"/>
    <property type="evidence" value="ECO:0007669"/>
    <property type="project" value="InterPro"/>
</dbReference>
<dbReference type="AlphaFoldDB" id="A0A7W4J180"/>
<sequence length="66" mass="7072">MTTQSIKDVVARGGGPSALAKKLGITSQAISQWRRAPAERVAQIEAATGIPREDLRPDLFRREGAA</sequence>
<name>A0A7W4J180_9PROT</name>
<dbReference type="InterPro" id="IPR031856">
    <property type="entry name" value="YdaS_toxin-like"/>
</dbReference>
<dbReference type="RefSeq" id="WP_182979376.1">
    <property type="nucleotide sequence ID" value="NZ_BAABGB010000005.1"/>
</dbReference>
<comment type="caution">
    <text evidence="1">The sequence shown here is derived from an EMBL/GenBank/DDBJ whole genome shotgun (WGS) entry which is preliminary data.</text>
</comment>
<proteinExistence type="predicted"/>
<evidence type="ECO:0000313" key="2">
    <source>
        <dbReference type="Proteomes" id="UP000577891"/>
    </source>
</evidence>
<keyword evidence="2" id="KW-1185">Reference proteome</keyword>
<dbReference type="InterPro" id="IPR010982">
    <property type="entry name" value="Lambda_DNA-bd_dom_sf"/>
</dbReference>
<dbReference type="Pfam" id="PF15943">
    <property type="entry name" value="YdaS_toxin"/>
    <property type="match status" value="1"/>
</dbReference>
<organism evidence="1 2">
    <name type="scientific">Gluconacetobacter asukensis</name>
    <dbReference type="NCBI Taxonomy" id="1017181"/>
    <lineage>
        <taxon>Bacteria</taxon>
        <taxon>Pseudomonadati</taxon>
        <taxon>Pseudomonadota</taxon>
        <taxon>Alphaproteobacteria</taxon>
        <taxon>Acetobacterales</taxon>
        <taxon>Acetobacteraceae</taxon>
        <taxon>Gluconacetobacter</taxon>
    </lineage>
</organism>
<dbReference type="EMBL" id="JABEQE010000010">
    <property type="protein sequence ID" value="MBB2172850.1"/>
    <property type="molecule type" value="Genomic_DNA"/>
</dbReference>